<evidence type="ECO:0008006" key="5">
    <source>
        <dbReference type="Google" id="ProtNLM"/>
    </source>
</evidence>
<dbReference type="RefSeq" id="WP_034849536.1">
    <property type="nucleotide sequence ID" value="NZ_JANX01001009.1"/>
</dbReference>
<evidence type="ECO:0000259" key="1">
    <source>
        <dbReference type="Pfam" id="PF01609"/>
    </source>
</evidence>
<feature type="domain" description="H repeat-associated protein N-terminal" evidence="2">
    <location>
        <begin position="7"/>
        <end position="91"/>
    </location>
</feature>
<dbReference type="InterPro" id="IPR051698">
    <property type="entry name" value="Transposase_11-like"/>
</dbReference>
<dbReference type="InterPro" id="IPR032806">
    <property type="entry name" value="YbfD_N"/>
</dbReference>
<dbReference type="PANTHER" id="PTHR30298:SF0">
    <property type="entry name" value="PROTEIN YBFL-RELATED"/>
    <property type="match status" value="1"/>
</dbReference>
<dbReference type="Pfam" id="PF01609">
    <property type="entry name" value="DDE_Tnp_1"/>
    <property type="match status" value="1"/>
</dbReference>
<name>A0A0A0CWX7_9PROT</name>
<dbReference type="GO" id="GO:0006313">
    <property type="term" value="P:DNA transposition"/>
    <property type="evidence" value="ECO:0007669"/>
    <property type="project" value="InterPro"/>
</dbReference>
<sequence>MTSLIAILREVRDPRDVNARHDLAELLFLALAATLCGAKSCVEIAEFGDGREDELREFLELEHGIPSHDTFSRVFRLLDPVELSQAFTAFMTALRRDLGLPPPQGVVAIDGKALRRGYEKGKAHLPPLMVSVWDSETRLSIAAARAPGGSEVQATLDLLKALTLKGCTVTADALHCHPAMAEAVLAAKAQYALGLKANHGPLFAAAEAAFTAAGDLAGFETRERAHGRSEWRQASVLPISGLTNPPSFPGLKAIGRIQAERIGGDGKVSRAMRYIALSKALSARQLAQVVRAHWTIENQLHWILDVVFDEDNARTRKDNGPENLAVIRRLAHNILQAHPLNKPLISKMRRANWSKEFFFELFAHMR</sequence>
<dbReference type="OrthoDB" id="8001376at2"/>
<dbReference type="EMBL" id="JANX01001009">
    <property type="protein sequence ID" value="KGM30153.1"/>
    <property type="molecule type" value="Genomic_DNA"/>
</dbReference>
<reference evidence="3 4" key="1">
    <citation type="submission" date="2014-01" db="EMBL/GenBank/DDBJ databases">
        <title>Genome sequence determination for a cystic fibrosis isolate, Inquilinus limosus.</title>
        <authorList>
            <person name="Pino M."/>
            <person name="Di Conza J."/>
            <person name="Gutkind G."/>
        </authorList>
    </citation>
    <scope>NUCLEOTIDE SEQUENCE [LARGE SCALE GENOMIC DNA]</scope>
    <source>
        <strain evidence="3 4">MP06</strain>
    </source>
</reference>
<evidence type="ECO:0000313" key="3">
    <source>
        <dbReference type="EMBL" id="KGM30153.1"/>
    </source>
</evidence>
<dbReference type="NCBIfam" id="NF033564">
    <property type="entry name" value="transpos_ISAs1"/>
    <property type="match status" value="1"/>
</dbReference>
<dbReference type="GO" id="GO:0003677">
    <property type="term" value="F:DNA binding"/>
    <property type="evidence" value="ECO:0007669"/>
    <property type="project" value="InterPro"/>
</dbReference>
<protein>
    <recommendedName>
        <fullName evidence="5">Transposase</fullName>
    </recommendedName>
</protein>
<gene>
    <name evidence="3" type="ORF">P409_34785</name>
</gene>
<dbReference type="InterPro" id="IPR047647">
    <property type="entry name" value="ISAs1_transpos"/>
</dbReference>
<organism evidence="3 4">
    <name type="scientific">Inquilinus limosus MP06</name>
    <dbReference type="NCBI Taxonomy" id="1398085"/>
    <lineage>
        <taxon>Bacteria</taxon>
        <taxon>Pseudomonadati</taxon>
        <taxon>Pseudomonadota</taxon>
        <taxon>Alphaproteobacteria</taxon>
        <taxon>Rhodospirillales</taxon>
        <taxon>Rhodospirillaceae</taxon>
        <taxon>Inquilinus</taxon>
    </lineage>
</organism>
<evidence type="ECO:0000259" key="2">
    <source>
        <dbReference type="Pfam" id="PF13808"/>
    </source>
</evidence>
<dbReference type="PANTHER" id="PTHR30298">
    <property type="entry name" value="H REPEAT-ASSOCIATED PREDICTED TRANSPOSASE"/>
    <property type="match status" value="1"/>
</dbReference>
<proteinExistence type="predicted"/>
<comment type="caution">
    <text evidence="3">The sequence shown here is derived from an EMBL/GenBank/DDBJ whole genome shotgun (WGS) entry which is preliminary data.</text>
</comment>
<dbReference type="Pfam" id="PF13808">
    <property type="entry name" value="DDE_Tnp_1_assoc"/>
    <property type="match status" value="1"/>
</dbReference>
<dbReference type="Proteomes" id="UP000029995">
    <property type="component" value="Unassembled WGS sequence"/>
</dbReference>
<accession>A0A0A0CWX7</accession>
<feature type="domain" description="Transposase IS4-like" evidence="1">
    <location>
        <begin position="103"/>
        <end position="334"/>
    </location>
</feature>
<dbReference type="AlphaFoldDB" id="A0A0A0CWX7"/>
<evidence type="ECO:0000313" key="4">
    <source>
        <dbReference type="Proteomes" id="UP000029995"/>
    </source>
</evidence>
<dbReference type="InterPro" id="IPR002559">
    <property type="entry name" value="Transposase_11"/>
</dbReference>
<dbReference type="GO" id="GO:0004803">
    <property type="term" value="F:transposase activity"/>
    <property type="evidence" value="ECO:0007669"/>
    <property type="project" value="InterPro"/>
</dbReference>